<organism evidence="1">
    <name type="scientific">Sesamum latifolium</name>
    <dbReference type="NCBI Taxonomy" id="2727402"/>
    <lineage>
        <taxon>Eukaryota</taxon>
        <taxon>Viridiplantae</taxon>
        <taxon>Streptophyta</taxon>
        <taxon>Embryophyta</taxon>
        <taxon>Tracheophyta</taxon>
        <taxon>Spermatophyta</taxon>
        <taxon>Magnoliopsida</taxon>
        <taxon>eudicotyledons</taxon>
        <taxon>Gunneridae</taxon>
        <taxon>Pentapetalae</taxon>
        <taxon>asterids</taxon>
        <taxon>lamiids</taxon>
        <taxon>Lamiales</taxon>
        <taxon>Pedaliaceae</taxon>
        <taxon>Sesamum</taxon>
    </lineage>
</organism>
<evidence type="ECO:0000313" key="1">
    <source>
        <dbReference type="EMBL" id="KAL0439962.1"/>
    </source>
</evidence>
<dbReference type="EMBL" id="JACGWN010000008">
    <property type="protein sequence ID" value="KAL0439962.1"/>
    <property type="molecule type" value="Genomic_DNA"/>
</dbReference>
<evidence type="ECO:0008006" key="2">
    <source>
        <dbReference type="Google" id="ProtNLM"/>
    </source>
</evidence>
<accession>A0AAW2WDQ5</accession>
<dbReference type="AlphaFoldDB" id="A0AAW2WDQ5"/>
<name>A0AAW2WDQ5_9LAMI</name>
<comment type="caution">
    <text evidence="1">The sequence shown here is derived from an EMBL/GenBank/DDBJ whole genome shotgun (WGS) entry which is preliminary data.</text>
</comment>
<gene>
    <name evidence="1" type="ORF">Slati_2479200</name>
</gene>
<reference evidence="1" key="1">
    <citation type="submission" date="2020-06" db="EMBL/GenBank/DDBJ databases">
        <authorList>
            <person name="Li T."/>
            <person name="Hu X."/>
            <person name="Zhang T."/>
            <person name="Song X."/>
            <person name="Zhang H."/>
            <person name="Dai N."/>
            <person name="Sheng W."/>
            <person name="Hou X."/>
            <person name="Wei L."/>
        </authorList>
    </citation>
    <scope>NUCLEOTIDE SEQUENCE</scope>
    <source>
        <strain evidence="1">KEN1</strain>
        <tissue evidence="1">Leaf</tissue>
    </source>
</reference>
<reference evidence="1" key="2">
    <citation type="journal article" date="2024" name="Plant">
        <title>Genomic evolution and insights into agronomic trait innovations of Sesamum species.</title>
        <authorList>
            <person name="Miao H."/>
            <person name="Wang L."/>
            <person name="Qu L."/>
            <person name="Liu H."/>
            <person name="Sun Y."/>
            <person name="Le M."/>
            <person name="Wang Q."/>
            <person name="Wei S."/>
            <person name="Zheng Y."/>
            <person name="Lin W."/>
            <person name="Duan Y."/>
            <person name="Cao H."/>
            <person name="Xiong S."/>
            <person name="Wang X."/>
            <person name="Wei L."/>
            <person name="Li C."/>
            <person name="Ma Q."/>
            <person name="Ju M."/>
            <person name="Zhao R."/>
            <person name="Li G."/>
            <person name="Mu C."/>
            <person name="Tian Q."/>
            <person name="Mei H."/>
            <person name="Zhang T."/>
            <person name="Gao T."/>
            <person name="Zhang H."/>
        </authorList>
    </citation>
    <scope>NUCLEOTIDE SEQUENCE</scope>
    <source>
        <strain evidence="1">KEN1</strain>
    </source>
</reference>
<proteinExistence type="predicted"/>
<protein>
    <recommendedName>
        <fullName evidence="2">Reverse transcriptase zinc-binding domain-containing protein</fullName>
    </recommendedName>
</protein>
<sequence>MVSRVAGLVSPWDDWRFIWRAKAMPKVLLFAWKCCNFCPSNTMSSAMAAGGGGQGLCGVWRVGEWPGAYFGRLFICKTCMGIVGHSLALVSTG</sequence>